<feature type="compositionally biased region" description="Low complexity" evidence="1">
    <location>
        <begin position="459"/>
        <end position="474"/>
    </location>
</feature>
<feature type="compositionally biased region" description="Low complexity" evidence="1">
    <location>
        <begin position="403"/>
        <end position="412"/>
    </location>
</feature>
<evidence type="ECO:0000256" key="1">
    <source>
        <dbReference type="SAM" id="MobiDB-lite"/>
    </source>
</evidence>
<feature type="compositionally biased region" description="Polar residues" evidence="1">
    <location>
        <begin position="198"/>
        <end position="219"/>
    </location>
</feature>
<gene>
    <name evidence="2" type="ORF">UTRI_03971</name>
</gene>
<sequence length="573" mass="59876">MSSSSRPDRLVVALLNRASTNHRLTILNKLVSNTSTPFELVAERSLRLSLPEDDGLLRSFLAHEIETQGEAETLVRWALKFIATKNFFFVLQPKTGSDAPTESIHELFVSEYAPELWETYGEDEIYVSPDQATAETQIELLFPECSTDTIEADADVLAHQLEPFSISDVPQIVHAASSSEGGSGFSQASILSSGSTAATSVPSIRSPSRASAQPTNITGGNAFKARAIPTTVKSKPSIEPRLSKAAALRMGVSLDSPARRTASPSKPVNSANVGISGVAKRPVQQLASLKAPSIAPRLNKAAVARQGGPVGGEASALRRPASVAGNNRPSSVASSSKTFPSCSAPSSGVTPRARKEVDFSNTPGHKRLSLVGSIASTAPPSIAPRQNRASMSRIQGTTTVASSPRAGPAGTARPPPSAFTSTAGRMRSSSLAGASQPAEDAKPRKPIDFAQTPGHKRASLSLSIPSLAAPSLAPRQNRASLARTRPSLSTASSSPAPSPSPRTLTKPLPNVDDATGKENRVQPRPPTDFATVPGHKRHSLSFTLASLKQPSIQPRLNKAAGARIGAGGVKPSS</sequence>
<evidence type="ECO:0000313" key="2">
    <source>
        <dbReference type="EMBL" id="SPO26382.1"/>
    </source>
</evidence>
<proteinExistence type="predicted"/>
<keyword evidence="3" id="KW-1185">Reference proteome</keyword>
<feature type="region of interest" description="Disordered" evidence="1">
    <location>
        <begin position="198"/>
        <end position="220"/>
    </location>
</feature>
<feature type="region of interest" description="Disordered" evidence="1">
    <location>
        <begin position="305"/>
        <end position="536"/>
    </location>
</feature>
<feature type="compositionally biased region" description="Polar residues" evidence="1">
    <location>
        <begin position="387"/>
        <end position="402"/>
    </location>
</feature>
<dbReference type="AlphaFoldDB" id="A0A5C3E7A4"/>
<dbReference type="EMBL" id="OOIN01000014">
    <property type="protein sequence ID" value="SPO26382.1"/>
    <property type="molecule type" value="Genomic_DNA"/>
</dbReference>
<dbReference type="Proteomes" id="UP000324022">
    <property type="component" value="Unassembled WGS sequence"/>
</dbReference>
<evidence type="ECO:0000313" key="3">
    <source>
        <dbReference type="Proteomes" id="UP000324022"/>
    </source>
</evidence>
<organism evidence="2 3">
    <name type="scientific">Ustilago trichophora</name>
    <dbReference type="NCBI Taxonomy" id="86804"/>
    <lineage>
        <taxon>Eukaryota</taxon>
        <taxon>Fungi</taxon>
        <taxon>Dikarya</taxon>
        <taxon>Basidiomycota</taxon>
        <taxon>Ustilaginomycotina</taxon>
        <taxon>Ustilaginomycetes</taxon>
        <taxon>Ustilaginales</taxon>
        <taxon>Ustilaginaceae</taxon>
        <taxon>Ustilago</taxon>
    </lineage>
</organism>
<reference evidence="2 3" key="1">
    <citation type="submission" date="2018-03" db="EMBL/GenBank/DDBJ databases">
        <authorList>
            <person name="Guldener U."/>
        </authorList>
    </citation>
    <scope>NUCLEOTIDE SEQUENCE [LARGE SCALE GENOMIC DNA]</scope>
    <source>
        <strain evidence="2 3">NBRC100155</strain>
    </source>
</reference>
<dbReference type="OrthoDB" id="2162449at2759"/>
<feature type="compositionally biased region" description="Polar residues" evidence="1">
    <location>
        <begin position="419"/>
        <end position="433"/>
    </location>
</feature>
<accession>A0A5C3E7A4</accession>
<protein>
    <submittedName>
        <fullName evidence="2">Uncharacterized protein</fullName>
    </submittedName>
</protein>
<name>A0A5C3E7A4_9BASI</name>
<feature type="compositionally biased region" description="Low complexity" evidence="1">
    <location>
        <begin position="482"/>
        <end position="505"/>
    </location>
</feature>
<feature type="compositionally biased region" description="Polar residues" evidence="1">
    <location>
        <begin position="324"/>
        <end position="349"/>
    </location>
</feature>